<dbReference type="EMBL" id="QSCI01000031">
    <property type="protein sequence ID" value="RGX94813.1"/>
    <property type="molecule type" value="Genomic_DNA"/>
</dbReference>
<dbReference type="PANTHER" id="PTHR32309">
    <property type="entry name" value="TYROSINE-PROTEIN KINASE"/>
    <property type="match status" value="1"/>
</dbReference>
<proteinExistence type="predicted"/>
<name>A0AA92ULZ5_9BACT</name>
<gene>
    <name evidence="2" type="ORF">DXA63_08250</name>
</gene>
<evidence type="ECO:0000313" key="2">
    <source>
        <dbReference type="EMBL" id="RGX94813.1"/>
    </source>
</evidence>
<evidence type="ECO:0008006" key="4">
    <source>
        <dbReference type="Google" id="ProtNLM"/>
    </source>
</evidence>
<evidence type="ECO:0000313" key="3">
    <source>
        <dbReference type="Proteomes" id="UP000285604"/>
    </source>
</evidence>
<keyword evidence="1" id="KW-1133">Transmembrane helix</keyword>
<comment type="caution">
    <text evidence="2">The sequence shown here is derived from an EMBL/GenBank/DDBJ whole genome shotgun (WGS) entry which is preliminary data.</text>
</comment>
<dbReference type="GO" id="GO:0005886">
    <property type="term" value="C:plasma membrane"/>
    <property type="evidence" value="ECO:0007669"/>
    <property type="project" value="TreeGrafter"/>
</dbReference>
<dbReference type="PANTHER" id="PTHR32309:SF13">
    <property type="entry name" value="FERRIC ENTEROBACTIN TRANSPORT PROTEIN FEPE"/>
    <property type="match status" value="1"/>
</dbReference>
<feature type="transmembrane region" description="Helical" evidence="1">
    <location>
        <begin position="151"/>
        <end position="170"/>
    </location>
</feature>
<protein>
    <recommendedName>
        <fullName evidence="4">Tyrosine kinase G-rich domain-containing protein</fullName>
    </recommendedName>
</protein>
<keyword evidence="1" id="KW-0812">Transmembrane</keyword>
<dbReference type="Proteomes" id="UP000285604">
    <property type="component" value="Unassembled WGS sequence"/>
</dbReference>
<dbReference type="AlphaFoldDB" id="A0AA92ULZ5"/>
<accession>A0AA92ULZ5</accession>
<evidence type="ECO:0000256" key="1">
    <source>
        <dbReference type="SAM" id="Phobius"/>
    </source>
</evidence>
<dbReference type="InterPro" id="IPR050445">
    <property type="entry name" value="Bact_polysacc_biosynth/exp"/>
</dbReference>
<sequence>MKTIGEKITCAIDQKTEVITITVQDQDRLVCALMADSARQHLEDFIIQYRTKKAKIDVLHYQSLADKAKKEYDKTVVRYSSFCDANQDVNMQSFLSERDQLENEMQMKYNTYSAMQTQLEAMKVKLQEKTPAFTTLQSATVPQKPAGPKRMLFIVMMLIIATMVTSCVVLKNEMHKLLIFYKKII</sequence>
<organism evidence="2 3">
    <name type="scientific">Segatella copri</name>
    <dbReference type="NCBI Taxonomy" id="165179"/>
    <lineage>
        <taxon>Bacteria</taxon>
        <taxon>Pseudomonadati</taxon>
        <taxon>Bacteroidota</taxon>
        <taxon>Bacteroidia</taxon>
        <taxon>Bacteroidales</taxon>
        <taxon>Prevotellaceae</taxon>
        <taxon>Segatella</taxon>
    </lineage>
</organism>
<reference evidence="2 3" key="1">
    <citation type="submission" date="2018-08" db="EMBL/GenBank/DDBJ databases">
        <title>A genome reference for cultivated species of the human gut microbiota.</title>
        <authorList>
            <person name="Zou Y."/>
            <person name="Xue W."/>
            <person name="Luo G."/>
        </authorList>
    </citation>
    <scope>NUCLEOTIDE SEQUENCE [LARGE SCALE GENOMIC DNA]</scope>
    <source>
        <strain evidence="2 3">OF03-3</strain>
    </source>
</reference>
<dbReference type="GO" id="GO:0004713">
    <property type="term" value="F:protein tyrosine kinase activity"/>
    <property type="evidence" value="ECO:0007669"/>
    <property type="project" value="TreeGrafter"/>
</dbReference>
<keyword evidence="1" id="KW-0472">Membrane</keyword>